<dbReference type="GO" id="GO:0003677">
    <property type="term" value="F:DNA binding"/>
    <property type="evidence" value="ECO:0007669"/>
    <property type="project" value="UniProtKB-KW"/>
</dbReference>
<evidence type="ECO:0000313" key="7">
    <source>
        <dbReference type="Proteomes" id="UP000482800"/>
    </source>
</evidence>
<dbReference type="InterPro" id="IPR039422">
    <property type="entry name" value="MarR/SlyA-like"/>
</dbReference>
<dbReference type="InterPro" id="IPR036388">
    <property type="entry name" value="WH-like_DNA-bd_sf"/>
</dbReference>
<keyword evidence="2" id="KW-0238">DNA-binding</keyword>
<keyword evidence="3" id="KW-0804">Transcription</keyword>
<dbReference type="Pfam" id="PF01047">
    <property type="entry name" value="MarR"/>
    <property type="match status" value="1"/>
</dbReference>
<evidence type="ECO:0000313" key="6">
    <source>
        <dbReference type="EMBL" id="GFJ78581.1"/>
    </source>
</evidence>
<feature type="region of interest" description="Disordered" evidence="4">
    <location>
        <begin position="1"/>
        <end position="21"/>
    </location>
</feature>
<keyword evidence="1" id="KW-0805">Transcription regulation</keyword>
<evidence type="ECO:0000256" key="3">
    <source>
        <dbReference type="ARBA" id="ARBA00023163"/>
    </source>
</evidence>
<dbReference type="RefSeq" id="WP_173056324.1">
    <property type="nucleotide sequence ID" value="NZ_BAABGO010000001.1"/>
</dbReference>
<keyword evidence="7" id="KW-1185">Reference proteome</keyword>
<evidence type="ECO:0000259" key="5">
    <source>
        <dbReference type="PROSITE" id="PS50995"/>
    </source>
</evidence>
<accession>A0A6V8K835</accession>
<dbReference type="Gene3D" id="1.10.10.10">
    <property type="entry name" value="Winged helix-like DNA-binding domain superfamily/Winged helix DNA-binding domain"/>
    <property type="match status" value="1"/>
</dbReference>
<dbReference type="Proteomes" id="UP000482800">
    <property type="component" value="Unassembled WGS sequence"/>
</dbReference>
<reference evidence="6 7" key="2">
    <citation type="submission" date="2020-03" db="EMBL/GenBank/DDBJ databases">
        <authorList>
            <person name="Ichikawa N."/>
            <person name="Kimura A."/>
            <person name="Kitahashi Y."/>
            <person name="Uohara A."/>
        </authorList>
    </citation>
    <scope>NUCLEOTIDE SEQUENCE [LARGE SCALE GENOMIC DNA]</scope>
    <source>
        <strain evidence="6 7">NBRC 108639</strain>
    </source>
</reference>
<gene>
    <name evidence="6" type="ORF">Phou_027610</name>
</gene>
<dbReference type="PROSITE" id="PS01117">
    <property type="entry name" value="HTH_MARR_1"/>
    <property type="match status" value="1"/>
</dbReference>
<dbReference type="InterPro" id="IPR036390">
    <property type="entry name" value="WH_DNA-bd_sf"/>
</dbReference>
<dbReference type="SMART" id="SM00347">
    <property type="entry name" value="HTH_MARR"/>
    <property type="match status" value="1"/>
</dbReference>
<sequence>MVKQSGQARLPARPAGVPADERHETANLLHSAALRLLRAARTHDAGMDLDGPRASLLSVVVFAGPQPVTRLAAIEQVSPPAITKLVAALEADGLVVRERSATDRRVVLVTPTAAGRRLLERGRAARVRAVAALLEGASARDLATLRRAAQLIAARI</sequence>
<name>A0A6V8K835_9ACTN</name>
<dbReference type="AlphaFoldDB" id="A0A6V8K835"/>
<dbReference type="GO" id="GO:0003700">
    <property type="term" value="F:DNA-binding transcription factor activity"/>
    <property type="evidence" value="ECO:0007669"/>
    <property type="project" value="InterPro"/>
</dbReference>
<evidence type="ECO:0000256" key="4">
    <source>
        <dbReference type="SAM" id="MobiDB-lite"/>
    </source>
</evidence>
<evidence type="ECO:0000256" key="2">
    <source>
        <dbReference type="ARBA" id="ARBA00023125"/>
    </source>
</evidence>
<dbReference type="EMBL" id="BLPF01000001">
    <property type="protein sequence ID" value="GFJ78581.1"/>
    <property type="molecule type" value="Genomic_DNA"/>
</dbReference>
<comment type="caution">
    <text evidence="6">The sequence shown here is derived from an EMBL/GenBank/DDBJ whole genome shotgun (WGS) entry which is preliminary data.</text>
</comment>
<reference evidence="6 7" key="1">
    <citation type="submission" date="2020-03" db="EMBL/GenBank/DDBJ databases">
        <title>Whole genome shotgun sequence of Phytohabitans houttuyneae NBRC 108639.</title>
        <authorList>
            <person name="Komaki H."/>
            <person name="Tamura T."/>
        </authorList>
    </citation>
    <scope>NUCLEOTIDE SEQUENCE [LARGE SCALE GENOMIC DNA]</scope>
    <source>
        <strain evidence="6 7">NBRC 108639</strain>
    </source>
</reference>
<dbReference type="PROSITE" id="PS50995">
    <property type="entry name" value="HTH_MARR_2"/>
    <property type="match status" value="1"/>
</dbReference>
<dbReference type="InterPro" id="IPR023187">
    <property type="entry name" value="Tscrpt_reg_MarR-type_CS"/>
</dbReference>
<organism evidence="6 7">
    <name type="scientific">Phytohabitans houttuyneae</name>
    <dbReference type="NCBI Taxonomy" id="1076126"/>
    <lineage>
        <taxon>Bacteria</taxon>
        <taxon>Bacillati</taxon>
        <taxon>Actinomycetota</taxon>
        <taxon>Actinomycetes</taxon>
        <taxon>Micromonosporales</taxon>
        <taxon>Micromonosporaceae</taxon>
    </lineage>
</organism>
<protein>
    <recommendedName>
        <fullName evidence="5">HTH marR-type domain-containing protein</fullName>
    </recommendedName>
</protein>
<dbReference type="SUPFAM" id="SSF46785">
    <property type="entry name" value="Winged helix' DNA-binding domain"/>
    <property type="match status" value="1"/>
</dbReference>
<dbReference type="InterPro" id="IPR000835">
    <property type="entry name" value="HTH_MarR-typ"/>
</dbReference>
<dbReference type="PANTHER" id="PTHR33164:SF99">
    <property type="entry name" value="MARR FAMILY REGULATORY PROTEIN"/>
    <property type="match status" value="1"/>
</dbReference>
<proteinExistence type="predicted"/>
<dbReference type="GO" id="GO:0006950">
    <property type="term" value="P:response to stress"/>
    <property type="evidence" value="ECO:0007669"/>
    <property type="project" value="TreeGrafter"/>
</dbReference>
<feature type="domain" description="HTH marR-type" evidence="5">
    <location>
        <begin position="22"/>
        <end position="154"/>
    </location>
</feature>
<evidence type="ECO:0000256" key="1">
    <source>
        <dbReference type="ARBA" id="ARBA00023015"/>
    </source>
</evidence>
<dbReference type="PANTHER" id="PTHR33164">
    <property type="entry name" value="TRANSCRIPTIONAL REGULATOR, MARR FAMILY"/>
    <property type="match status" value="1"/>
</dbReference>